<accession>A0A4Z2ENY4</accession>
<evidence type="ECO:0000313" key="1">
    <source>
        <dbReference type="EMBL" id="TNN30300.1"/>
    </source>
</evidence>
<dbReference type="Proteomes" id="UP000314294">
    <property type="component" value="Unassembled WGS sequence"/>
</dbReference>
<gene>
    <name evidence="1" type="ORF">EYF80_059548</name>
</gene>
<keyword evidence="2" id="KW-1185">Reference proteome</keyword>
<comment type="caution">
    <text evidence="1">The sequence shown here is derived from an EMBL/GenBank/DDBJ whole genome shotgun (WGS) entry which is preliminary data.</text>
</comment>
<protein>
    <submittedName>
        <fullName evidence="1">Uncharacterized protein</fullName>
    </submittedName>
</protein>
<organism evidence="1 2">
    <name type="scientific">Liparis tanakae</name>
    <name type="common">Tanaka's snailfish</name>
    <dbReference type="NCBI Taxonomy" id="230148"/>
    <lineage>
        <taxon>Eukaryota</taxon>
        <taxon>Metazoa</taxon>
        <taxon>Chordata</taxon>
        <taxon>Craniata</taxon>
        <taxon>Vertebrata</taxon>
        <taxon>Euteleostomi</taxon>
        <taxon>Actinopterygii</taxon>
        <taxon>Neopterygii</taxon>
        <taxon>Teleostei</taxon>
        <taxon>Neoteleostei</taxon>
        <taxon>Acanthomorphata</taxon>
        <taxon>Eupercaria</taxon>
        <taxon>Perciformes</taxon>
        <taxon>Cottioidei</taxon>
        <taxon>Cottales</taxon>
        <taxon>Liparidae</taxon>
        <taxon>Liparis</taxon>
    </lineage>
</organism>
<name>A0A4Z2ENY4_9TELE</name>
<evidence type="ECO:0000313" key="2">
    <source>
        <dbReference type="Proteomes" id="UP000314294"/>
    </source>
</evidence>
<proteinExistence type="predicted"/>
<reference evidence="1 2" key="1">
    <citation type="submission" date="2019-03" db="EMBL/GenBank/DDBJ databases">
        <title>First draft genome of Liparis tanakae, snailfish: a comprehensive survey of snailfish specific genes.</title>
        <authorList>
            <person name="Kim W."/>
            <person name="Song I."/>
            <person name="Jeong J.-H."/>
            <person name="Kim D."/>
            <person name="Kim S."/>
            <person name="Ryu S."/>
            <person name="Song J.Y."/>
            <person name="Lee S.K."/>
        </authorList>
    </citation>
    <scope>NUCLEOTIDE SEQUENCE [LARGE SCALE GENOMIC DNA]</scope>
    <source>
        <tissue evidence="1">Muscle</tissue>
    </source>
</reference>
<sequence length="16" mass="1888">MTVFQRRASTTSCLTW</sequence>
<dbReference type="AlphaFoldDB" id="A0A4Z2ENY4"/>
<dbReference type="EMBL" id="SRLO01004648">
    <property type="protein sequence ID" value="TNN30300.1"/>
    <property type="molecule type" value="Genomic_DNA"/>
</dbReference>